<dbReference type="Pfam" id="PF00899">
    <property type="entry name" value="ThiF"/>
    <property type="match status" value="1"/>
</dbReference>
<dbReference type="GO" id="GO:0005524">
    <property type="term" value="F:ATP binding"/>
    <property type="evidence" value="ECO:0007669"/>
    <property type="project" value="UniProtKB-KW"/>
</dbReference>
<feature type="domain" description="THIF-type NAD/FAD binding fold" evidence="5">
    <location>
        <begin position="4"/>
        <end position="237"/>
    </location>
</feature>
<dbReference type="Proteomes" id="UP000177905">
    <property type="component" value="Unassembled WGS sequence"/>
</dbReference>
<dbReference type="PANTHER" id="PTHR10953:SF102">
    <property type="entry name" value="ADENYLYLTRANSFERASE AND SULFURTRANSFERASE MOCS3"/>
    <property type="match status" value="1"/>
</dbReference>
<protein>
    <recommendedName>
        <fullName evidence="5">THIF-type NAD/FAD binding fold domain-containing protein</fullName>
    </recommendedName>
</protein>
<dbReference type="InterPro" id="IPR035985">
    <property type="entry name" value="Ubiquitin-activating_enz"/>
</dbReference>
<reference evidence="6 7" key="1">
    <citation type="journal article" date="2016" name="Nat. Commun.">
        <title>Thousands of microbial genomes shed light on interconnected biogeochemical processes in an aquifer system.</title>
        <authorList>
            <person name="Anantharaman K."/>
            <person name="Brown C.T."/>
            <person name="Hug L.A."/>
            <person name="Sharon I."/>
            <person name="Castelle C.J."/>
            <person name="Probst A.J."/>
            <person name="Thomas B.C."/>
            <person name="Singh A."/>
            <person name="Wilkins M.J."/>
            <person name="Karaoz U."/>
            <person name="Brodie E.L."/>
            <person name="Williams K.H."/>
            <person name="Hubbard S.S."/>
            <person name="Banfield J.F."/>
        </authorList>
    </citation>
    <scope>NUCLEOTIDE SEQUENCE [LARGE SCALE GENOMIC DNA]</scope>
</reference>
<keyword evidence="4" id="KW-0812">Transmembrane</keyword>
<organism evidence="6 7">
    <name type="scientific">candidate division WOR-1 bacterium RIFOXYB2_FULL_36_35</name>
    <dbReference type="NCBI Taxonomy" id="1802578"/>
    <lineage>
        <taxon>Bacteria</taxon>
        <taxon>Bacillati</taxon>
        <taxon>Saganbacteria</taxon>
    </lineage>
</organism>
<evidence type="ECO:0000259" key="5">
    <source>
        <dbReference type="Pfam" id="PF00899"/>
    </source>
</evidence>
<dbReference type="InterPro" id="IPR045886">
    <property type="entry name" value="ThiF/MoeB/HesA"/>
</dbReference>
<evidence type="ECO:0000256" key="1">
    <source>
        <dbReference type="ARBA" id="ARBA00022679"/>
    </source>
</evidence>
<dbReference type="Gene3D" id="3.40.50.720">
    <property type="entry name" value="NAD(P)-binding Rossmann-like Domain"/>
    <property type="match status" value="1"/>
</dbReference>
<keyword evidence="4" id="KW-1133">Transmembrane helix</keyword>
<dbReference type="FunFam" id="3.40.50.720:FF:000033">
    <property type="entry name" value="Adenylyltransferase and sulfurtransferase MOCS3"/>
    <property type="match status" value="1"/>
</dbReference>
<evidence type="ECO:0000256" key="3">
    <source>
        <dbReference type="ARBA" id="ARBA00022840"/>
    </source>
</evidence>
<gene>
    <name evidence="6" type="ORF">A2290_07245</name>
</gene>
<name>A0A1F4RZ60_UNCSA</name>
<keyword evidence="4" id="KW-0472">Membrane</keyword>
<proteinExistence type="predicted"/>
<dbReference type="GO" id="GO:0005737">
    <property type="term" value="C:cytoplasm"/>
    <property type="evidence" value="ECO:0007669"/>
    <property type="project" value="TreeGrafter"/>
</dbReference>
<evidence type="ECO:0000313" key="7">
    <source>
        <dbReference type="Proteomes" id="UP000177905"/>
    </source>
</evidence>
<evidence type="ECO:0000313" key="6">
    <source>
        <dbReference type="EMBL" id="OGC13468.1"/>
    </source>
</evidence>
<dbReference type="SUPFAM" id="SSF69572">
    <property type="entry name" value="Activating enzymes of the ubiquitin-like proteins"/>
    <property type="match status" value="1"/>
</dbReference>
<dbReference type="GO" id="GO:0008641">
    <property type="term" value="F:ubiquitin-like modifier activating enzyme activity"/>
    <property type="evidence" value="ECO:0007669"/>
    <property type="project" value="InterPro"/>
</dbReference>
<keyword evidence="1" id="KW-0808">Transferase</keyword>
<dbReference type="EMBL" id="MEUA01000054">
    <property type="protein sequence ID" value="OGC13468.1"/>
    <property type="molecule type" value="Genomic_DNA"/>
</dbReference>
<keyword evidence="3" id="KW-0067">ATP-binding</keyword>
<evidence type="ECO:0000256" key="2">
    <source>
        <dbReference type="ARBA" id="ARBA00022741"/>
    </source>
</evidence>
<sequence length="256" mass="28305">MERYSRQIILPGIGKEGQERILKSKVLVVGLGGLGSSVAYYLAAAGIGMLGIVDYDFVDITNLNRQILYKEEDLGKSKTEIAKDELKRLNSEIKIIPYHLRLTKENIGEIFKKYDIIVDCSDNFDTRYLINDIAVLFSKPFVHGALLGYEGHVTTIDVKKGPCYRCLFKEPPPSGTTPCCREAGVLGALAGVVGSIQSLEVFKLVLGIGNPLVGELLTFDVLKSSFRKINFIKNKNCIACCKKESNNLFEGNYIDA</sequence>
<dbReference type="GO" id="GO:0004792">
    <property type="term" value="F:thiosulfate-cyanide sulfurtransferase activity"/>
    <property type="evidence" value="ECO:0007669"/>
    <property type="project" value="TreeGrafter"/>
</dbReference>
<dbReference type="NCBIfam" id="NF004281">
    <property type="entry name" value="PRK05690.1"/>
    <property type="match status" value="1"/>
</dbReference>
<dbReference type="PANTHER" id="PTHR10953">
    <property type="entry name" value="UBIQUITIN-ACTIVATING ENZYME E1"/>
    <property type="match status" value="1"/>
</dbReference>
<accession>A0A1F4RZ60</accession>
<keyword evidence="2" id="KW-0547">Nucleotide-binding</keyword>
<dbReference type="CDD" id="cd00757">
    <property type="entry name" value="ThiF_MoeB_HesA_family"/>
    <property type="match status" value="1"/>
</dbReference>
<dbReference type="InterPro" id="IPR000594">
    <property type="entry name" value="ThiF_NAD_FAD-bd"/>
</dbReference>
<dbReference type="GO" id="GO:0016779">
    <property type="term" value="F:nucleotidyltransferase activity"/>
    <property type="evidence" value="ECO:0007669"/>
    <property type="project" value="TreeGrafter"/>
</dbReference>
<comment type="caution">
    <text evidence="6">The sequence shown here is derived from an EMBL/GenBank/DDBJ whole genome shotgun (WGS) entry which is preliminary data.</text>
</comment>
<feature type="transmembrane region" description="Helical" evidence="4">
    <location>
        <begin position="26"/>
        <end position="53"/>
    </location>
</feature>
<evidence type="ECO:0000256" key="4">
    <source>
        <dbReference type="SAM" id="Phobius"/>
    </source>
</evidence>
<dbReference type="AlphaFoldDB" id="A0A1F4RZ60"/>